<dbReference type="InterPro" id="IPR010987">
    <property type="entry name" value="Glutathione-S-Trfase_C-like"/>
</dbReference>
<comment type="caution">
    <text evidence="6">The sequence shown here is derived from an EMBL/GenBank/DDBJ whole genome shotgun (WGS) entry which is preliminary data.</text>
</comment>
<dbReference type="AlphaFoldDB" id="A0AAP0PJI5"/>
<evidence type="ECO:0000256" key="2">
    <source>
        <dbReference type="ARBA" id="ARBA00012452"/>
    </source>
</evidence>
<dbReference type="PROSITE" id="PS51257">
    <property type="entry name" value="PROKAR_LIPOPROTEIN"/>
    <property type="match status" value="1"/>
</dbReference>
<protein>
    <recommendedName>
        <fullName evidence="2">glutathione transferase</fullName>
        <ecNumber evidence="2">2.5.1.18</ecNumber>
    </recommendedName>
</protein>
<dbReference type="PROSITE" id="PS50405">
    <property type="entry name" value="GST_CTER"/>
    <property type="match status" value="1"/>
</dbReference>
<dbReference type="InterPro" id="IPR005955">
    <property type="entry name" value="GST_Zeta"/>
</dbReference>
<evidence type="ECO:0000256" key="3">
    <source>
        <dbReference type="ARBA" id="ARBA00047960"/>
    </source>
</evidence>
<dbReference type="InterPro" id="IPR036282">
    <property type="entry name" value="Glutathione-S-Trfase_C_sf"/>
</dbReference>
<dbReference type="CDD" id="cd03191">
    <property type="entry name" value="GST_C_Zeta"/>
    <property type="match status" value="1"/>
</dbReference>
<evidence type="ECO:0000259" key="4">
    <source>
        <dbReference type="PROSITE" id="PS50404"/>
    </source>
</evidence>
<dbReference type="CDD" id="cd03042">
    <property type="entry name" value="GST_N_Zeta"/>
    <property type="match status" value="1"/>
</dbReference>
<dbReference type="PANTHER" id="PTHR42673:SF7">
    <property type="entry name" value="GLUTATHIONE S-TRANSFERASE ZETA CLASS-LIKE"/>
    <property type="match status" value="1"/>
</dbReference>
<accession>A0AAP0PJI5</accession>
<sequence length="216" mass="24608">MDAKLVVYSFSGSSCSWRVRFALNLKGLAYEYRAVDLRKQEQLSPEFERLNPLKTVPVLMDADFVLSDSFAILMYLEDKYPKNALLPVDTRRKYLNLQVANIVTSSIQPLHMLDVLKLIEKRFGLEEKLLWTQAQHTIEKGFVALEKLLKDIPGKYATGDEVHMADIFLAPQISIAVTRFKVDMSKFPTLSRIHEECKALPAFQASIPEMQPDAVS</sequence>
<dbReference type="Pfam" id="PF14497">
    <property type="entry name" value="GST_C_3"/>
    <property type="match status" value="1"/>
</dbReference>
<dbReference type="NCBIfam" id="TIGR01262">
    <property type="entry name" value="maiA"/>
    <property type="match status" value="1"/>
</dbReference>
<dbReference type="InterPro" id="IPR034330">
    <property type="entry name" value="GST_Zeta_C"/>
</dbReference>
<dbReference type="EC" id="2.5.1.18" evidence="2"/>
<dbReference type="InterPro" id="IPR004045">
    <property type="entry name" value="Glutathione_S-Trfase_N"/>
</dbReference>
<dbReference type="GO" id="GO:0004364">
    <property type="term" value="F:glutathione transferase activity"/>
    <property type="evidence" value="ECO:0007669"/>
    <property type="project" value="UniProtKB-EC"/>
</dbReference>
<dbReference type="FunFam" id="1.20.1050.10:FF:000017">
    <property type="entry name" value="Maleylacetoacetate isomerase"/>
    <property type="match status" value="1"/>
</dbReference>
<evidence type="ECO:0000313" key="6">
    <source>
        <dbReference type="EMBL" id="KAK9143695.1"/>
    </source>
</evidence>
<feature type="domain" description="GST C-terminal" evidence="5">
    <location>
        <begin position="89"/>
        <end position="216"/>
    </location>
</feature>
<dbReference type="SFLD" id="SFLDS00019">
    <property type="entry name" value="Glutathione_Transferase_(cytos"/>
    <property type="match status" value="1"/>
</dbReference>
<dbReference type="InterPro" id="IPR036249">
    <property type="entry name" value="Thioredoxin-like_sf"/>
</dbReference>
<feature type="domain" description="GST N-terminal" evidence="4">
    <location>
        <begin position="3"/>
        <end position="84"/>
    </location>
</feature>
<organism evidence="6 7">
    <name type="scientific">Stephania yunnanensis</name>
    <dbReference type="NCBI Taxonomy" id="152371"/>
    <lineage>
        <taxon>Eukaryota</taxon>
        <taxon>Viridiplantae</taxon>
        <taxon>Streptophyta</taxon>
        <taxon>Embryophyta</taxon>
        <taxon>Tracheophyta</taxon>
        <taxon>Spermatophyta</taxon>
        <taxon>Magnoliopsida</taxon>
        <taxon>Ranunculales</taxon>
        <taxon>Menispermaceae</taxon>
        <taxon>Menispermoideae</taxon>
        <taxon>Cissampelideae</taxon>
        <taxon>Stephania</taxon>
    </lineage>
</organism>
<dbReference type="EMBL" id="JBBNAF010000005">
    <property type="protein sequence ID" value="KAK9143695.1"/>
    <property type="molecule type" value="Genomic_DNA"/>
</dbReference>
<dbReference type="SFLD" id="SFLDG00358">
    <property type="entry name" value="Main_(cytGST)"/>
    <property type="match status" value="1"/>
</dbReference>
<dbReference type="Gene3D" id="1.20.1050.10">
    <property type="match status" value="1"/>
</dbReference>
<dbReference type="GO" id="GO:0006749">
    <property type="term" value="P:glutathione metabolic process"/>
    <property type="evidence" value="ECO:0007669"/>
    <property type="project" value="TreeGrafter"/>
</dbReference>
<dbReference type="GO" id="GO:0016034">
    <property type="term" value="F:maleylacetoacetate isomerase activity"/>
    <property type="evidence" value="ECO:0007669"/>
    <property type="project" value="TreeGrafter"/>
</dbReference>
<reference evidence="6 7" key="1">
    <citation type="submission" date="2024-01" db="EMBL/GenBank/DDBJ databases">
        <title>Genome assemblies of Stephania.</title>
        <authorList>
            <person name="Yang L."/>
        </authorList>
    </citation>
    <scope>NUCLEOTIDE SEQUENCE [LARGE SCALE GENOMIC DNA]</scope>
    <source>
        <strain evidence="6">YNDBR</strain>
        <tissue evidence="6">Leaf</tissue>
    </source>
</reference>
<gene>
    <name evidence="6" type="ORF">Syun_013095</name>
</gene>
<dbReference type="Gene3D" id="3.40.30.10">
    <property type="entry name" value="Glutaredoxin"/>
    <property type="match status" value="1"/>
</dbReference>
<evidence type="ECO:0000313" key="7">
    <source>
        <dbReference type="Proteomes" id="UP001420932"/>
    </source>
</evidence>
<comment type="similarity">
    <text evidence="1">Belongs to the GST superfamily. Zeta family.</text>
</comment>
<dbReference type="SUPFAM" id="SSF47616">
    <property type="entry name" value="GST C-terminal domain-like"/>
    <property type="match status" value="1"/>
</dbReference>
<dbReference type="InterPro" id="IPR034333">
    <property type="entry name" value="GST_Zeta_N"/>
</dbReference>
<dbReference type="InterPro" id="IPR004046">
    <property type="entry name" value="GST_C"/>
</dbReference>
<dbReference type="PROSITE" id="PS50404">
    <property type="entry name" value="GST_NTER"/>
    <property type="match status" value="1"/>
</dbReference>
<dbReference type="PANTHER" id="PTHR42673">
    <property type="entry name" value="MALEYLACETOACETATE ISOMERASE"/>
    <property type="match status" value="1"/>
</dbReference>
<proteinExistence type="inferred from homology"/>
<dbReference type="Proteomes" id="UP001420932">
    <property type="component" value="Unassembled WGS sequence"/>
</dbReference>
<evidence type="ECO:0000256" key="1">
    <source>
        <dbReference type="ARBA" id="ARBA00010007"/>
    </source>
</evidence>
<dbReference type="SUPFAM" id="SSF52833">
    <property type="entry name" value="Thioredoxin-like"/>
    <property type="match status" value="1"/>
</dbReference>
<name>A0AAP0PJI5_9MAGN</name>
<dbReference type="GO" id="GO:0006559">
    <property type="term" value="P:L-phenylalanine catabolic process"/>
    <property type="evidence" value="ECO:0007669"/>
    <property type="project" value="TreeGrafter"/>
</dbReference>
<keyword evidence="7" id="KW-1185">Reference proteome</keyword>
<comment type="catalytic activity">
    <reaction evidence="3">
        <text>RX + glutathione = an S-substituted glutathione + a halide anion + H(+)</text>
        <dbReference type="Rhea" id="RHEA:16437"/>
        <dbReference type="ChEBI" id="CHEBI:15378"/>
        <dbReference type="ChEBI" id="CHEBI:16042"/>
        <dbReference type="ChEBI" id="CHEBI:17792"/>
        <dbReference type="ChEBI" id="CHEBI:57925"/>
        <dbReference type="ChEBI" id="CHEBI:90779"/>
        <dbReference type="EC" id="2.5.1.18"/>
    </reaction>
</comment>
<dbReference type="Pfam" id="PF13409">
    <property type="entry name" value="GST_N_2"/>
    <property type="match status" value="1"/>
</dbReference>
<dbReference type="InterPro" id="IPR040079">
    <property type="entry name" value="Glutathione_S-Trfase"/>
</dbReference>
<dbReference type="GO" id="GO:0005737">
    <property type="term" value="C:cytoplasm"/>
    <property type="evidence" value="ECO:0007669"/>
    <property type="project" value="InterPro"/>
</dbReference>
<evidence type="ECO:0000259" key="5">
    <source>
        <dbReference type="PROSITE" id="PS50405"/>
    </source>
</evidence>